<evidence type="ECO:0000256" key="1">
    <source>
        <dbReference type="ARBA" id="ARBA00004651"/>
    </source>
</evidence>
<keyword evidence="6" id="KW-1133">Transmembrane helix</keyword>
<evidence type="ECO:0000313" key="9">
    <source>
        <dbReference type="Proteomes" id="UP000060699"/>
    </source>
</evidence>
<evidence type="ECO:0000256" key="5">
    <source>
        <dbReference type="ARBA" id="ARBA00022692"/>
    </source>
</evidence>
<dbReference type="InterPro" id="IPR037185">
    <property type="entry name" value="EmrE-like"/>
</dbReference>
<dbReference type="PANTHER" id="PTHR22911:SF137">
    <property type="entry name" value="SOLUTE CARRIER FAMILY 35 MEMBER G2-RELATED"/>
    <property type="match status" value="1"/>
</dbReference>
<proteinExistence type="inferred from homology"/>
<sequence length="287" mass="31211">MICAALAYTAWGLFPLYFKQLVGVNAMEVVAHRTVWSLVFVAVVLTVLRRWGWLGPVLRSPRLIGTFALSALLLSVNWLTYVWAVQHGHVVDASLGYFINPLVNVALGFLVLRERLRPGQWFAVSLAAAGVLWLTVSAGQLPWIALVLAVSFGFYGLMRKTAPLGALEGLTLETLLLAPVAAVALAVWTWQGSSALVTGTGSQLGWLLLAGPMTAVPLLLFAAGARRITMTLLGLMQYIAPTLQFALGVWLYHEPLSTARLAGFAFIWAALAVYSLEGLWRSRQPKL</sequence>
<dbReference type="PATRIC" id="fig|76731.3.peg.1701"/>
<dbReference type="Pfam" id="PF00892">
    <property type="entry name" value="EamA"/>
    <property type="match status" value="1"/>
</dbReference>
<evidence type="ECO:0000256" key="3">
    <source>
        <dbReference type="ARBA" id="ARBA00022448"/>
    </source>
</evidence>
<evidence type="ECO:0000256" key="4">
    <source>
        <dbReference type="ARBA" id="ARBA00022475"/>
    </source>
</evidence>
<dbReference type="SUPFAM" id="SSF103481">
    <property type="entry name" value="Multidrug resistance efflux transporter EmrE"/>
    <property type="match status" value="2"/>
</dbReference>
<dbReference type="EMBL" id="CP013729">
    <property type="protein sequence ID" value="ALV06145.1"/>
    <property type="molecule type" value="Genomic_DNA"/>
</dbReference>
<dbReference type="Proteomes" id="UP000060699">
    <property type="component" value="Chromosome"/>
</dbReference>
<protein>
    <submittedName>
        <fullName evidence="8">Membrane protein</fullName>
    </submittedName>
</protein>
<dbReference type="KEGG" id="rdp:RD2015_1661"/>
<keyword evidence="4" id="KW-1003">Cell membrane</keyword>
<dbReference type="InterPro" id="IPR000620">
    <property type="entry name" value="EamA_dom"/>
</dbReference>
<accession>A0A0U2U1E4</accession>
<evidence type="ECO:0000256" key="7">
    <source>
        <dbReference type="ARBA" id="ARBA00023136"/>
    </source>
</evidence>
<keyword evidence="5" id="KW-0812">Transmembrane</keyword>
<reference evidence="8 9" key="1">
    <citation type="submission" date="2015-12" db="EMBL/GenBank/DDBJ databases">
        <title>Complete genome of Roseateles depolymerans KCTC 42856.</title>
        <authorList>
            <person name="Kim K.M."/>
        </authorList>
    </citation>
    <scope>NUCLEOTIDE SEQUENCE [LARGE SCALE GENOMIC DNA]</scope>
    <source>
        <strain evidence="8 9">KCTC 42856</strain>
    </source>
</reference>
<keyword evidence="7" id="KW-0472">Membrane</keyword>
<dbReference type="AlphaFoldDB" id="A0A0U2U1E4"/>
<dbReference type="PANTHER" id="PTHR22911">
    <property type="entry name" value="ACYL-MALONYL CONDENSING ENZYME-RELATED"/>
    <property type="match status" value="1"/>
</dbReference>
<dbReference type="InterPro" id="IPR004626">
    <property type="entry name" value="RarD"/>
</dbReference>
<gene>
    <name evidence="8" type="ORF">RD2015_1661</name>
</gene>
<dbReference type="GO" id="GO:0005886">
    <property type="term" value="C:plasma membrane"/>
    <property type="evidence" value="ECO:0007669"/>
    <property type="project" value="UniProtKB-SubCell"/>
</dbReference>
<keyword evidence="3" id="KW-0813">Transport</keyword>
<evidence type="ECO:0000313" key="8">
    <source>
        <dbReference type="EMBL" id="ALV06145.1"/>
    </source>
</evidence>
<name>A0A0U2U1E4_9BURK</name>
<evidence type="ECO:0000256" key="6">
    <source>
        <dbReference type="ARBA" id="ARBA00022989"/>
    </source>
</evidence>
<keyword evidence="9" id="KW-1185">Reference proteome</keyword>
<organism evidence="8 9">
    <name type="scientific">Roseateles depolymerans</name>
    <dbReference type="NCBI Taxonomy" id="76731"/>
    <lineage>
        <taxon>Bacteria</taxon>
        <taxon>Pseudomonadati</taxon>
        <taxon>Pseudomonadota</taxon>
        <taxon>Betaproteobacteria</taxon>
        <taxon>Burkholderiales</taxon>
        <taxon>Sphaerotilaceae</taxon>
        <taxon>Roseateles</taxon>
    </lineage>
</organism>
<comment type="similarity">
    <text evidence="2">Belongs to the EamA transporter family.</text>
</comment>
<dbReference type="NCBIfam" id="TIGR00688">
    <property type="entry name" value="rarD"/>
    <property type="match status" value="1"/>
</dbReference>
<evidence type="ECO:0000256" key="2">
    <source>
        <dbReference type="ARBA" id="ARBA00007362"/>
    </source>
</evidence>
<comment type="subcellular location">
    <subcellularLocation>
        <location evidence="1">Cell membrane</location>
        <topology evidence="1">Multi-pass membrane protein</topology>
    </subcellularLocation>
</comment>